<dbReference type="RefSeq" id="WP_332290177.1">
    <property type="nucleotide sequence ID" value="NZ_JAZIBG010000028.1"/>
</dbReference>
<evidence type="ECO:0000313" key="2">
    <source>
        <dbReference type="EMBL" id="MEF7615069.1"/>
    </source>
</evidence>
<dbReference type="EMBL" id="JAZIBG010000028">
    <property type="protein sequence ID" value="MEF7615069.1"/>
    <property type="molecule type" value="Genomic_DNA"/>
</dbReference>
<dbReference type="Gene3D" id="3.40.50.10610">
    <property type="entry name" value="ABC-type transport auxiliary lipoprotein component"/>
    <property type="match status" value="1"/>
</dbReference>
<dbReference type="AlphaFoldDB" id="A0AAW9Q709"/>
<comment type="caution">
    <text evidence="2">The sequence shown here is derived from an EMBL/GenBank/DDBJ whole genome shotgun (WGS) entry which is preliminary data.</text>
</comment>
<keyword evidence="1" id="KW-0732">Signal</keyword>
<evidence type="ECO:0000313" key="3">
    <source>
        <dbReference type="Proteomes" id="UP001336250"/>
    </source>
</evidence>
<evidence type="ECO:0000256" key="1">
    <source>
        <dbReference type="SAM" id="SignalP"/>
    </source>
</evidence>
<dbReference type="PROSITE" id="PS51257">
    <property type="entry name" value="PROKAR_LIPOPROTEIN"/>
    <property type="match status" value="1"/>
</dbReference>
<feature type="chain" id="PRO_5043993056" evidence="1">
    <location>
        <begin position="30"/>
        <end position="224"/>
    </location>
</feature>
<reference evidence="2 3" key="1">
    <citation type="submission" date="2024-02" db="EMBL/GenBank/DDBJ databases">
        <title>Genome sequence of Aquincola sp. MAHUQ-54.</title>
        <authorList>
            <person name="Huq M.A."/>
        </authorList>
    </citation>
    <scope>NUCLEOTIDE SEQUENCE [LARGE SCALE GENOMIC DNA]</scope>
    <source>
        <strain evidence="2 3">MAHUQ-54</strain>
    </source>
</reference>
<organism evidence="2 3">
    <name type="scientific">Aquincola agrisoli</name>
    <dbReference type="NCBI Taxonomy" id="3119538"/>
    <lineage>
        <taxon>Bacteria</taxon>
        <taxon>Pseudomonadati</taxon>
        <taxon>Pseudomonadota</taxon>
        <taxon>Betaproteobacteria</taxon>
        <taxon>Burkholderiales</taxon>
        <taxon>Sphaerotilaceae</taxon>
        <taxon>Aquincola</taxon>
    </lineage>
</organism>
<accession>A0AAW9Q709</accession>
<keyword evidence="3" id="KW-1185">Reference proteome</keyword>
<dbReference type="Pfam" id="PF05643">
    <property type="entry name" value="GNA1162-like"/>
    <property type="match status" value="1"/>
</dbReference>
<name>A0AAW9Q709_9BURK</name>
<gene>
    <name evidence="2" type="ORF">V4F39_14205</name>
</gene>
<dbReference type="InterPro" id="IPR008517">
    <property type="entry name" value="GNA1162-like"/>
</dbReference>
<protein>
    <submittedName>
        <fullName evidence="2">DUF799 domain-containing protein</fullName>
    </submittedName>
</protein>
<sequence>MMARLFPLRRTAALTAVSAALLLGGCATRQPYDYTAFKANRPASLVVLPPLNQSPDVKGSIGVLAQATAPLAEAGYYVLPVSLVEEAFRENGLTTAHDIHDVAPAKLREVFGADAVVYLNVKRYGTSYAVISSETAVAVEGRIVDLRSGDLLWKGEAVASSAETQASNQAGLIGLLVQAVVNQIVATTTDQSFTYAGMASNRLLGPGVFNGVLAGPRSPKFKQD</sequence>
<proteinExistence type="predicted"/>
<feature type="signal peptide" evidence="1">
    <location>
        <begin position="1"/>
        <end position="29"/>
    </location>
</feature>
<dbReference type="Proteomes" id="UP001336250">
    <property type="component" value="Unassembled WGS sequence"/>
</dbReference>